<dbReference type="PANTHER" id="PTHR37957:SF1">
    <property type="entry name" value="PHYTASE-LIKE DOMAIN-CONTAINING PROTEIN"/>
    <property type="match status" value="1"/>
</dbReference>
<evidence type="ECO:0000256" key="1">
    <source>
        <dbReference type="SAM" id="SignalP"/>
    </source>
</evidence>
<feature type="signal peptide" evidence="1">
    <location>
        <begin position="1"/>
        <end position="20"/>
    </location>
</feature>
<name>E3GBI0_ENTLS</name>
<reference evidence="4" key="1">
    <citation type="submission" date="2010-10" db="EMBL/GenBank/DDBJ databases">
        <title>Complete sequence of Enterobacter cloacae SCF1.</title>
        <authorList>
            <consortium name="US DOE Joint Genome Institute"/>
            <person name="Lucas S."/>
            <person name="Copeland A."/>
            <person name="Lapidus A."/>
            <person name="Cheng J.-F."/>
            <person name="Bruce D."/>
            <person name="Goodwin L."/>
            <person name="Pitluck S."/>
            <person name="Davenport K."/>
            <person name="Detter J.C."/>
            <person name="Han C."/>
            <person name="Tapia R."/>
            <person name="Land M."/>
            <person name="Hauser L."/>
            <person name="Chang Y.-J."/>
            <person name="Jeffries C."/>
            <person name="Kyrpides N."/>
            <person name="Ivanova N."/>
            <person name="Mikhailova N."/>
            <person name="DeAngelis K."/>
            <person name="Arkin A.P."/>
            <person name="Chivian D."/>
            <person name="Edwards B."/>
            <person name="Woo H."/>
            <person name="Hazen T.C."/>
            <person name="Woyke T."/>
        </authorList>
    </citation>
    <scope>NUCLEOTIDE SEQUENCE [LARGE SCALE GENOMIC DNA]</scope>
    <source>
        <strain evidence="4">SCF1</strain>
    </source>
</reference>
<dbReference type="EMBL" id="CP002272">
    <property type="protein sequence ID" value="ADO50022.1"/>
    <property type="molecule type" value="Genomic_DNA"/>
</dbReference>
<dbReference type="AlphaFoldDB" id="E3GBI0"/>
<sequence length="452" mass="48073">MKIKIIPLVIGCTLSFSALAAAPQAERYVVSFPEGSHVRYDGAFAGAFPNGLPVGIGSGLLFTGRQGDALTFVTVTDRGPNADSPNVGKNEAKIFVAPDFAPLLVNIRVQNGKAEASDIRPLHDDKGNINGLPLQSGVIGSTNEVALSDTLKTLRGDNRGLDTEGITPDGKGGYWLCDEYGPFLINVDRQGKILAMHGPQAAEGEKAIAGGLPNIIKWRQPNRGFEGVTRMPDGRILAAVQSTLDIDGKSKKSALFTRLVSFDPATGKTAMYGYPIDSAAYAKNSDAKVGDIVALDNQHILIIEQGGDRDGAMRNLIYKVDLSKASDLAAFDKPGEYPEFADASALAARGITLADKTLAVDLRQLGWQQEKAEGLALIDSKTLAVANDNDFGVKTVMQNPVAGKKLKDYRVNEQGALSVDGNTVAATIGIRPLEKPESDSELWIVTLPEALM</sequence>
<dbReference type="HOGENOM" id="CLU_024928_0_0_6"/>
<dbReference type="Pfam" id="PF13449">
    <property type="entry name" value="Phytase-like"/>
    <property type="match status" value="1"/>
</dbReference>
<proteinExistence type="predicted"/>
<evidence type="ECO:0000259" key="2">
    <source>
        <dbReference type="Pfam" id="PF13449"/>
    </source>
</evidence>
<evidence type="ECO:0000313" key="4">
    <source>
        <dbReference type="Proteomes" id="UP000006872"/>
    </source>
</evidence>
<dbReference type="RefSeq" id="WP_013367745.1">
    <property type="nucleotide sequence ID" value="NC_014618.1"/>
</dbReference>
<dbReference type="STRING" id="701347.Entcl_3782"/>
<gene>
    <name evidence="3" type="ordered locus">Entcl_3782</name>
</gene>
<keyword evidence="4" id="KW-1185">Reference proteome</keyword>
<dbReference type="Proteomes" id="UP000006872">
    <property type="component" value="Chromosome"/>
</dbReference>
<dbReference type="eggNOG" id="COG4222">
    <property type="taxonomic scope" value="Bacteria"/>
</dbReference>
<reference evidence="3 4" key="2">
    <citation type="journal article" date="2011" name="Stand. Genomic Sci.">
        <title>Complete genome sequence of 'Enterobacter lignolyticus' SCF1.</title>
        <authorList>
            <person name="Deangelis K.M."/>
            <person name="D'Haeseleer P."/>
            <person name="Chivian D."/>
            <person name="Fortney J.L."/>
            <person name="Khudyakov J."/>
            <person name="Simmons B."/>
            <person name="Woo H."/>
            <person name="Arkin A.P."/>
            <person name="Davenport K.W."/>
            <person name="Goodwin L."/>
            <person name="Chen A."/>
            <person name="Ivanova N."/>
            <person name="Kyrpides N.C."/>
            <person name="Mavromatis K."/>
            <person name="Woyke T."/>
            <person name="Hazen T.C."/>
        </authorList>
    </citation>
    <scope>NUCLEOTIDE SEQUENCE [LARGE SCALE GENOMIC DNA]</scope>
    <source>
        <strain evidence="3 4">SCF1</strain>
    </source>
</reference>
<accession>E3GBI0</accession>
<protein>
    <recommendedName>
        <fullName evidence="2">Phytase-like domain-containing protein</fullName>
    </recommendedName>
</protein>
<feature type="domain" description="Phytase-like" evidence="2">
    <location>
        <begin position="54"/>
        <end position="391"/>
    </location>
</feature>
<dbReference type="InterPro" id="IPR027372">
    <property type="entry name" value="Phytase-like_dom"/>
</dbReference>
<organism evidence="3 4">
    <name type="scientific">Enterobacter lignolyticus (strain SCF1)</name>
    <dbReference type="NCBI Taxonomy" id="701347"/>
    <lineage>
        <taxon>Bacteria</taxon>
        <taxon>Pseudomonadati</taxon>
        <taxon>Pseudomonadota</taxon>
        <taxon>Gammaproteobacteria</taxon>
        <taxon>Enterobacterales</taxon>
        <taxon>Enterobacteriaceae</taxon>
        <taxon>Pluralibacter</taxon>
    </lineage>
</organism>
<feature type="chain" id="PRO_5003170163" description="Phytase-like domain-containing protein" evidence="1">
    <location>
        <begin position="21"/>
        <end position="452"/>
    </location>
</feature>
<evidence type="ECO:0000313" key="3">
    <source>
        <dbReference type="EMBL" id="ADO50022.1"/>
    </source>
</evidence>
<dbReference type="KEGG" id="esc:Entcl_3782"/>
<keyword evidence="1" id="KW-0732">Signal</keyword>
<dbReference type="PANTHER" id="PTHR37957">
    <property type="entry name" value="BLR7070 PROTEIN"/>
    <property type="match status" value="1"/>
</dbReference>